<protein>
    <recommendedName>
        <fullName evidence="3">PEP-CTERM protein-sorting domain-containing protein</fullName>
    </recommendedName>
</protein>
<comment type="caution">
    <text evidence="1">The sequence shown here is derived from an EMBL/GenBank/DDBJ whole genome shotgun (WGS) entry which is preliminary data.</text>
</comment>
<dbReference type="SUPFAM" id="SSF49384">
    <property type="entry name" value="Carbohydrate-binding domain"/>
    <property type="match status" value="1"/>
</dbReference>
<dbReference type="RefSeq" id="WP_191865515.1">
    <property type="nucleotide sequence ID" value="NZ_BMZC01000003.1"/>
</dbReference>
<organism evidence="1 2">
    <name type="scientific">Paraglaciecola chathamensis</name>
    <dbReference type="NCBI Taxonomy" id="368405"/>
    <lineage>
        <taxon>Bacteria</taxon>
        <taxon>Pseudomonadati</taxon>
        <taxon>Pseudomonadota</taxon>
        <taxon>Gammaproteobacteria</taxon>
        <taxon>Alteromonadales</taxon>
        <taxon>Alteromonadaceae</taxon>
        <taxon>Paraglaciecola</taxon>
    </lineage>
</organism>
<proteinExistence type="predicted"/>
<dbReference type="AlphaFoldDB" id="A0A8H9I7M4"/>
<evidence type="ECO:0008006" key="3">
    <source>
        <dbReference type="Google" id="ProtNLM"/>
    </source>
</evidence>
<dbReference type="EMBL" id="BMZC01000003">
    <property type="protein sequence ID" value="GGZ54624.1"/>
    <property type="molecule type" value="Genomic_DNA"/>
</dbReference>
<accession>A0A8H9I7M4</accession>
<reference evidence="1" key="1">
    <citation type="journal article" date="2014" name="Int. J. Syst. Evol. Microbiol.">
        <title>Complete genome sequence of Corynebacterium casei LMG S-19264T (=DSM 44701T), isolated from a smear-ripened cheese.</title>
        <authorList>
            <consortium name="US DOE Joint Genome Institute (JGI-PGF)"/>
            <person name="Walter F."/>
            <person name="Albersmeier A."/>
            <person name="Kalinowski J."/>
            <person name="Ruckert C."/>
        </authorList>
    </citation>
    <scope>NUCLEOTIDE SEQUENCE</scope>
    <source>
        <strain evidence="1">KCTC 32337</strain>
    </source>
</reference>
<dbReference type="InterPro" id="IPR008965">
    <property type="entry name" value="CBM2/CBM3_carb-bd_dom_sf"/>
</dbReference>
<name>A0A8H9I7M4_9ALTE</name>
<dbReference type="Gene3D" id="2.60.40.680">
    <property type="match status" value="1"/>
</dbReference>
<evidence type="ECO:0000313" key="2">
    <source>
        <dbReference type="Proteomes" id="UP000622604"/>
    </source>
</evidence>
<gene>
    <name evidence="1" type="ORF">GCM10011274_10710</name>
</gene>
<dbReference type="GO" id="GO:0030246">
    <property type="term" value="F:carbohydrate binding"/>
    <property type="evidence" value="ECO:0007669"/>
    <property type="project" value="InterPro"/>
</dbReference>
<dbReference type="Proteomes" id="UP000622604">
    <property type="component" value="Unassembled WGS sequence"/>
</dbReference>
<evidence type="ECO:0000313" key="1">
    <source>
        <dbReference type="EMBL" id="GGZ54624.1"/>
    </source>
</evidence>
<sequence length="203" mass="21656">MLIKTNIAHTLKRIVLAATLLLGVNQMASALPILSFNNAQSSVNETVNIGDTVSFELWFSGLETDDVGGFEFLLGFNNVVSSINSAVGNIALDEFDIFDVFANVNNIDVYAVSFVDDLSAQADEFMFATLTFMASNVGVSQLSFSNLIVSDANAIALDISVFDAQITVLDDTSNVPVPTPASWGIFLLGVLGLACRYKGVKPS</sequence>
<reference evidence="1" key="2">
    <citation type="submission" date="2020-09" db="EMBL/GenBank/DDBJ databases">
        <authorList>
            <person name="Sun Q."/>
            <person name="Kim S."/>
        </authorList>
    </citation>
    <scope>NUCLEOTIDE SEQUENCE</scope>
    <source>
        <strain evidence="1">KCTC 32337</strain>
    </source>
</reference>